<keyword evidence="2" id="KW-1185">Reference proteome</keyword>
<dbReference type="KEGG" id="vg:55613412"/>
<sequence length="214" mass="24059">MSIISIDRSGLMVTAVTERGSFWCMTTSAARPVWSKDFPIEREEGTLEYVLYGAAYDDAEGKDFSSNEFYDIMWLYQVDKLEEGMYPLRHPLMVHSNMGEHQWAGLTDKGTLVNLKLNDRNLEIKFYDVSDGSAFLIDSDEEKGIPIASEVVGVIDSTQSLQWGMLASLRKETPKLAKVYSTDRDLSVVMSMNPEPKVLDGWVAALDEKLGELV</sequence>
<name>A0A513PWA7_9CAUD</name>
<evidence type="ECO:0000313" key="2">
    <source>
        <dbReference type="Proteomes" id="UP000320660"/>
    </source>
</evidence>
<dbReference type="GeneID" id="55613412"/>
<dbReference type="Proteomes" id="UP000320660">
    <property type="component" value="Segment"/>
</dbReference>
<dbReference type="RefSeq" id="YP_009843146.1">
    <property type="nucleotide sequence ID" value="NC_048747.1"/>
</dbReference>
<organism evidence="1 2">
    <name type="scientific">Vibrio phage 2 TSL-2019</name>
    <dbReference type="NCBI Taxonomy" id="2508172"/>
    <lineage>
        <taxon>Viruses</taxon>
        <taxon>Duplodnaviria</taxon>
        <taxon>Heunggongvirae</taxon>
        <taxon>Uroviricota</taxon>
        <taxon>Caudoviricetes</taxon>
        <taxon>Chimalliviridae</taxon>
        <taxon>Gorgonvirinae</taxon>
        <taxon>Aphroditevirus</taxon>
        <taxon>Aphroditevirus av2TSL2019</taxon>
    </lineage>
</organism>
<reference evidence="1 2" key="1">
    <citation type="submission" date="2019-01" db="EMBL/GenBank/DDBJ databases">
        <authorList>
            <person name="Le T.S."/>
            <person name="Kurtboke I."/>
        </authorList>
    </citation>
    <scope>NUCLEOTIDE SEQUENCE [LARGE SCALE GENOMIC DNA]</scope>
</reference>
<accession>A0A513PWA7</accession>
<dbReference type="EMBL" id="MK368614">
    <property type="protein sequence ID" value="QAU04199.1"/>
    <property type="molecule type" value="Genomic_DNA"/>
</dbReference>
<evidence type="ECO:0000313" key="1">
    <source>
        <dbReference type="EMBL" id="QAU04199.1"/>
    </source>
</evidence>
<proteinExistence type="predicted"/>
<protein>
    <submittedName>
        <fullName evidence="1">Uncharacterized protein</fullName>
    </submittedName>
</protein>